<accession>A0A2V1HML5</accession>
<dbReference type="InterPro" id="IPR025443">
    <property type="entry name" value="DUF4307"/>
</dbReference>
<gene>
    <name evidence="2" type="ORF">DDQ50_07900</name>
</gene>
<evidence type="ECO:0000313" key="2">
    <source>
        <dbReference type="EMBL" id="PVZ93715.1"/>
    </source>
</evidence>
<dbReference type="EMBL" id="QEOP01000002">
    <property type="protein sequence ID" value="PVZ93715.1"/>
    <property type="molecule type" value="Genomic_DNA"/>
</dbReference>
<protein>
    <submittedName>
        <fullName evidence="2">DUF4307 domain-containing protein</fullName>
    </submittedName>
</protein>
<feature type="transmembrane region" description="Helical" evidence="1">
    <location>
        <begin position="31"/>
        <end position="53"/>
    </location>
</feature>
<keyword evidence="1" id="KW-0812">Transmembrane</keyword>
<reference evidence="2 3" key="1">
    <citation type="submission" date="2018-05" db="EMBL/GenBank/DDBJ databases">
        <title>Amnibacterium sp. M8JJ-5, whole genome shotgun sequence.</title>
        <authorList>
            <person name="Tuo L."/>
        </authorList>
    </citation>
    <scope>NUCLEOTIDE SEQUENCE [LARGE SCALE GENOMIC DNA]</scope>
    <source>
        <strain evidence="2 3">M8JJ-5</strain>
    </source>
</reference>
<sequence>MSGTTVRHPGAPSDLDARYGRTRRSRLRNRTIAWIAAVAVAVVFAAWVVWAGLDGTGPSLEVRDTGYYTGQDTATARFELTVDPGTPVRCAVQALNAEYEIIGWKVVDIPPSDERTRAFAETVRTTMQPDTGLIYRCWLP</sequence>
<dbReference type="Proteomes" id="UP000244893">
    <property type="component" value="Unassembled WGS sequence"/>
</dbReference>
<dbReference type="RefSeq" id="WP_116756229.1">
    <property type="nucleotide sequence ID" value="NZ_JBHUEX010000001.1"/>
</dbReference>
<evidence type="ECO:0000256" key="1">
    <source>
        <dbReference type="SAM" id="Phobius"/>
    </source>
</evidence>
<comment type="caution">
    <text evidence="2">The sequence shown here is derived from an EMBL/GenBank/DDBJ whole genome shotgun (WGS) entry which is preliminary data.</text>
</comment>
<keyword evidence="1" id="KW-0472">Membrane</keyword>
<dbReference type="Pfam" id="PF14155">
    <property type="entry name" value="DUF4307"/>
    <property type="match status" value="1"/>
</dbReference>
<keyword evidence="1" id="KW-1133">Transmembrane helix</keyword>
<evidence type="ECO:0000313" key="3">
    <source>
        <dbReference type="Proteomes" id="UP000244893"/>
    </source>
</evidence>
<dbReference type="OrthoDB" id="4793644at2"/>
<proteinExistence type="predicted"/>
<keyword evidence="3" id="KW-1185">Reference proteome</keyword>
<dbReference type="AlphaFoldDB" id="A0A2V1HML5"/>
<name>A0A2V1HML5_9MICO</name>
<organism evidence="2 3">
    <name type="scientific">Amnibacterium flavum</name>
    <dbReference type="NCBI Taxonomy" id="2173173"/>
    <lineage>
        <taxon>Bacteria</taxon>
        <taxon>Bacillati</taxon>
        <taxon>Actinomycetota</taxon>
        <taxon>Actinomycetes</taxon>
        <taxon>Micrococcales</taxon>
        <taxon>Microbacteriaceae</taxon>
        <taxon>Amnibacterium</taxon>
    </lineage>
</organism>